<proteinExistence type="predicted"/>
<organism evidence="1 2">
    <name type="scientific">Lasiosphaeris hirsuta</name>
    <dbReference type="NCBI Taxonomy" id="260670"/>
    <lineage>
        <taxon>Eukaryota</taxon>
        <taxon>Fungi</taxon>
        <taxon>Dikarya</taxon>
        <taxon>Ascomycota</taxon>
        <taxon>Pezizomycotina</taxon>
        <taxon>Sordariomycetes</taxon>
        <taxon>Sordariomycetidae</taxon>
        <taxon>Sordariales</taxon>
        <taxon>Lasiosphaeriaceae</taxon>
        <taxon>Lasiosphaeris</taxon>
    </lineage>
</organism>
<name>A0AA40BB65_9PEZI</name>
<evidence type="ECO:0000313" key="2">
    <source>
        <dbReference type="Proteomes" id="UP001172102"/>
    </source>
</evidence>
<gene>
    <name evidence="1" type="ORF">B0H67DRAFT_57727</name>
</gene>
<reference evidence="1" key="1">
    <citation type="submission" date="2023-06" db="EMBL/GenBank/DDBJ databases">
        <title>Genome-scale phylogeny and comparative genomics of the fungal order Sordariales.</title>
        <authorList>
            <consortium name="Lawrence Berkeley National Laboratory"/>
            <person name="Hensen N."/>
            <person name="Bonometti L."/>
            <person name="Westerberg I."/>
            <person name="Brannstrom I.O."/>
            <person name="Guillou S."/>
            <person name="Cros-Aarteil S."/>
            <person name="Calhoun S."/>
            <person name="Haridas S."/>
            <person name="Kuo A."/>
            <person name="Mondo S."/>
            <person name="Pangilinan J."/>
            <person name="Riley R."/>
            <person name="Labutti K."/>
            <person name="Andreopoulos B."/>
            <person name="Lipzen A."/>
            <person name="Chen C."/>
            <person name="Yanf M."/>
            <person name="Daum C."/>
            <person name="Ng V."/>
            <person name="Clum A."/>
            <person name="Steindorff A."/>
            <person name="Ohm R."/>
            <person name="Martin F."/>
            <person name="Silar P."/>
            <person name="Natvig D."/>
            <person name="Lalanne C."/>
            <person name="Gautier V."/>
            <person name="Ament-Velasquez S.L."/>
            <person name="Kruys A."/>
            <person name="Hutchinson M.I."/>
            <person name="Powell A.J."/>
            <person name="Barry K."/>
            <person name="Miller A.N."/>
            <person name="Grigoriev I.V."/>
            <person name="Debuchy R."/>
            <person name="Gladieux P."/>
            <person name="Thoren M.H."/>
            <person name="Johannesson H."/>
        </authorList>
    </citation>
    <scope>NUCLEOTIDE SEQUENCE</scope>
    <source>
        <strain evidence="1">SMH4607-1</strain>
    </source>
</reference>
<dbReference type="Proteomes" id="UP001172102">
    <property type="component" value="Unassembled WGS sequence"/>
</dbReference>
<comment type="caution">
    <text evidence="1">The sequence shown here is derived from an EMBL/GenBank/DDBJ whole genome shotgun (WGS) entry which is preliminary data.</text>
</comment>
<sequence>MSGVRLLRSNLSRIYQKTRTLGYPNIKLDERDEWYREPCIKCSGECDVPTTAPYRAEERDAEELEPELLKYLENPMSFSARPNTPTNLYAKHLASFYLLFLSLRFLPFRDECMGWMDNGRLHQNAWLSSMATAMKEMHCRADVMHHRLYIHLTDEEPCGDDDDDDIPDVCDCLVGRRPQFANVGLDLRTSIAEELVHCLVEAPNTGRPVFSLGEKIGLQFLQKAVFEGIKGIPTKQGSLAPSDARFIDLIIPMSKQDYHRRETAIRPIVEKTKGLLPGSMNSRRGLGSIMSLVKSLVPFLALDRGLSIARAGRILRWLAAGLLVQVQRPDWGKIPALRRRNGRVVGRGPQHGQTCSTRIFG</sequence>
<accession>A0AA40BB65</accession>
<dbReference type="AlphaFoldDB" id="A0AA40BB65"/>
<keyword evidence="2" id="KW-1185">Reference proteome</keyword>
<protein>
    <submittedName>
        <fullName evidence="1">Uncharacterized protein</fullName>
    </submittedName>
</protein>
<dbReference type="EMBL" id="JAUKUA010000001">
    <property type="protein sequence ID" value="KAK0731040.1"/>
    <property type="molecule type" value="Genomic_DNA"/>
</dbReference>
<evidence type="ECO:0000313" key="1">
    <source>
        <dbReference type="EMBL" id="KAK0731040.1"/>
    </source>
</evidence>